<dbReference type="AlphaFoldDB" id="A0A1V6NH06"/>
<evidence type="ECO:0000313" key="3">
    <source>
        <dbReference type="Proteomes" id="UP000191408"/>
    </source>
</evidence>
<dbReference type="EMBL" id="MDYM01000008">
    <property type="protein sequence ID" value="OQD63961.1"/>
    <property type="molecule type" value="Genomic_DNA"/>
</dbReference>
<proteinExistence type="predicted"/>
<feature type="compositionally biased region" description="Polar residues" evidence="1">
    <location>
        <begin position="127"/>
        <end position="143"/>
    </location>
</feature>
<gene>
    <name evidence="2" type="ORF">PENPOL_c008G04632</name>
</gene>
<organism evidence="2 3">
    <name type="scientific">Penicillium polonicum</name>
    <dbReference type="NCBI Taxonomy" id="60169"/>
    <lineage>
        <taxon>Eukaryota</taxon>
        <taxon>Fungi</taxon>
        <taxon>Dikarya</taxon>
        <taxon>Ascomycota</taxon>
        <taxon>Pezizomycotina</taxon>
        <taxon>Eurotiomycetes</taxon>
        <taxon>Eurotiomycetidae</taxon>
        <taxon>Eurotiales</taxon>
        <taxon>Aspergillaceae</taxon>
        <taxon>Penicillium</taxon>
    </lineage>
</organism>
<protein>
    <submittedName>
        <fullName evidence="2">Uncharacterized protein</fullName>
    </submittedName>
</protein>
<keyword evidence="3" id="KW-1185">Reference proteome</keyword>
<feature type="region of interest" description="Disordered" evidence="1">
    <location>
        <begin position="127"/>
        <end position="164"/>
    </location>
</feature>
<reference evidence="3" key="1">
    <citation type="journal article" date="2017" name="Nat. Microbiol.">
        <title>Global analysis of biosynthetic gene clusters reveals vast potential of secondary metabolite production in Penicillium species.</title>
        <authorList>
            <person name="Nielsen J.C."/>
            <person name="Grijseels S."/>
            <person name="Prigent S."/>
            <person name="Ji B."/>
            <person name="Dainat J."/>
            <person name="Nielsen K.F."/>
            <person name="Frisvad J.C."/>
            <person name="Workman M."/>
            <person name="Nielsen J."/>
        </authorList>
    </citation>
    <scope>NUCLEOTIDE SEQUENCE [LARGE SCALE GENOMIC DNA]</scope>
    <source>
        <strain evidence="3">IBT 4502</strain>
    </source>
</reference>
<dbReference type="Proteomes" id="UP000191408">
    <property type="component" value="Unassembled WGS sequence"/>
</dbReference>
<comment type="caution">
    <text evidence="2">The sequence shown here is derived from an EMBL/GenBank/DDBJ whole genome shotgun (WGS) entry which is preliminary data.</text>
</comment>
<name>A0A1V6NH06_PENPO</name>
<evidence type="ECO:0000313" key="2">
    <source>
        <dbReference type="EMBL" id="OQD63961.1"/>
    </source>
</evidence>
<sequence>MTAASRLEALAASCASNKKAHTFLRLAGEHNMMAAEAETLFERTMQPRLPSYMNTTLSSIADAKDGAETRDALRFAQSLAAFKSALEEHQQSQDPTITIFKNLHSEWAKLLPARHKATTALRAFEVRTSTPAISATPEPNSSAYPKPPSEPPSDHAASPNEASN</sequence>
<evidence type="ECO:0000256" key="1">
    <source>
        <dbReference type="SAM" id="MobiDB-lite"/>
    </source>
</evidence>
<dbReference type="OrthoDB" id="10322510at2759"/>
<accession>A0A1V6NH06</accession>